<accession>A0AAE5P378</accession>
<dbReference type="AlphaFoldDB" id="A0AAE5P378"/>
<proteinExistence type="predicted"/>
<evidence type="ECO:0000313" key="2">
    <source>
        <dbReference type="EMBL" id="PES30486.1"/>
    </source>
</evidence>
<keyword evidence="2" id="KW-0255">Endonuclease</keyword>
<sequence>MDKVFQSVFYLFLIIILFKLSTFAYRVIRERRYMKELAQSGMPYID</sequence>
<feature type="non-terminal residue" evidence="2">
    <location>
        <position position="46"/>
    </location>
</feature>
<dbReference type="GO" id="GO:0004519">
    <property type="term" value="F:endonuclease activity"/>
    <property type="evidence" value="ECO:0007669"/>
    <property type="project" value="UniProtKB-KW"/>
</dbReference>
<keyword evidence="1" id="KW-0472">Membrane</keyword>
<evidence type="ECO:0000313" key="3">
    <source>
        <dbReference type="Proteomes" id="UP000220341"/>
    </source>
</evidence>
<gene>
    <name evidence="2" type="ORF">CN497_24135</name>
</gene>
<keyword evidence="1" id="KW-1133">Transmembrane helix</keyword>
<dbReference type="Proteomes" id="UP000220341">
    <property type="component" value="Unassembled WGS sequence"/>
</dbReference>
<evidence type="ECO:0000256" key="1">
    <source>
        <dbReference type="SAM" id="Phobius"/>
    </source>
</evidence>
<comment type="caution">
    <text evidence="2">The sequence shown here is derived from an EMBL/GenBank/DDBJ whole genome shotgun (WGS) entry which is preliminary data.</text>
</comment>
<organism evidence="2 3">
    <name type="scientific">Priestia megaterium</name>
    <name type="common">Bacillus megaterium</name>
    <dbReference type="NCBI Taxonomy" id="1404"/>
    <lineage>
        <taxon>Bacteria</taxon>
        <taxon>Bacillati</taxon>
        <taxon>Bacillota</taxon>
        <taxon>Bacilli</taxon>
        <taxon>Bacillales</taxon>
        <taxon>Bacillaceae</taxon>
        <taxon>Priestia</taxon>
    </lineage>
</organism>
<reference evidence="2 3" key="1">
    <citation type="submission" date="2017-09" db="EMBL/GenBank/DDBJ databases">
        <title>Large-scale bioinformatics analysis of Bacillus genomes uncovers conserved roles of natural products in bacterial physiology.</title>
        <authorList>
            <consortium name="Agbiome Team Llc"/>
            <person name="Bleich R.M."/>
            <person name="Kirk G.J."/>
            <person name="Santa Maria K.C."/>
            <person name="Allen S.E."/>
            <person name="Farag S."/>
            <person name="Shank E.A."/>
            <person name="Bowers A."/>
        </authorList>
    </citation>
    <scope>NUCLEOTIDE SEQUENCE [LARGE SCALE GENOMIC DNA]</scope>
    <source>
        <strain evidence="2 3">AFS003013</strain>
    </source>
</reference>
<feature type="transmembrane region" description="Helical" evidence="1">
    <location>
        <begin position="6"/>
        <end position="28"/>
    </location>
</feature>
<dbReference type="EMBL" id="NTYW01000067">
    <property type="protein sequence ID" value="PES30486.1"/>
    <property type="molecule type" value="Genomic_DNA"/>
</dbReference>
<keyword evidence="1" id="KW-0812">Transmembrane</keyword>
<keyword evidence="2" id="KW-0540">Nuclease</keyword>
<keyword evidence="2" id="KW-0378">Hydrolase</keyword>
<name>A0AAE5P378_PRIMG</name>
<protein>
    <submittedName>
        <fullName evidence="2">Restriction endonuclease</fullName>
    </submittedName>
</protein>